<evidence type="ECO:0000313" key="2">
    <source>
        <dbReference type="Proteomes" id="UP000324897"/>
    </source>
</evidence>
<sequence length="220" mass="24189">LWDVGDNAFHHLLDCYATLVRVSFRRGRATGESNVDGLSGAALTAHGQPQQRAPCCRSGMMCLTETTKSTVLVDPGTLDTVGKLQSAHPVVTMAAGRATRGRVIYRTSGLPRRADVLRDGRTRSFAVTEKYVVVPEMPLRYSARPAVASVDVPPFMPIHFSLPRSWVIVDCCEHYCYHRDTCSQNRLGSFRDKDVLPAGLPRLESALHPEEHGAGAQLEF</sequence>
<evidence type="ECO:0000313" key="1">
    <source>
        <dbReference type="EMBL" id="TVU35134.1"/>
    </source>
</evidence>
<dbReference type="OrthoDB" id="407010at2759"/>
<organism evidence="1 2">
    <name type="scientific">Eragrostis curvula</name>
    <name type="common">weeping love grass</name>
    <dbReference type="NCBI Taxonomy" id="38414"/>
    <lineage>
        <taxon>Eukaryota</taxon>
        <taxon>Viridiplantae</taxon>
        <taxon>Streptophyta</taxon>
        <taxon>Embryophyta</taxon>
        <taxon>Tracheophyta</taxon>
        <taxon>Spermatophyta</taxon>
        <taxon>Magnoliopsida</taxon>
        <taxon>Liliopsida</taxon>
        <taxon>Poales</taxon>
        <taxon>Poaceae</taxon>
        <taxon>PACMAD clade</taxon>
        <taxon>Chloridoideae</taxon>
        <taxon>Eragrostideae</taxon>
        <taxon>Eragrostidinae</taxon>
        <taxon>Eragrostis</taxon>
    </lineage>
</organism>
<reference evidence="1 2" key="1">
    <citation type="journal article" date="2019" name="Sci. Rep.">
        <title>A high-quality genome of Eragrostis curvula grass provides insights into Poaceae evolution and supports new strategies to enhance forage quality.</title>
        <authorList>
            <person name="Carballo J."/>
            <person name="Santos B.A.C.M."/>
            <person name="Zappacosta D."/>
            <person name="Garbus I."/>
            <person name="Selva J.P."/>
            <person name="Gallo C.A."/>
            <person name="Diaz A."/>
            <person name="Albertini E."/>
            <person name="Caccamo M."/>
            <person name="Echenique V."/>
        </authorList>
    </citation>
    <scope>NUCLEOTIDE SEQUENCE [LARGE SCALE GENOMIC DNA]</scope>
    <source>
        <strain evidence="2">cv. Victoria</strain>
        <tissue evidence="1">Leaf</tissue>
    </source>
</reference>
<dbReference type="Proteomes" id="UP000324897">
    <property type="component" value="Unassembled WGS sequence"/>
</dbReference>
<dbReference type="EMBL" id="RWGY01000009">
    <property type="protein sequence ID" value="TVU35134.1"/>
    <property type="molecule type" value="Genomic_DNA"/>
</dbReference>
<proteinExistence type="predicted"/>
<keyword evidence="2" id="KW-1185">Reference proteome</keyword>
<dbReference type="AlphaFoldDB" id="A0A5J9VIA4"/>
<comment type="caution">
    <text evidence="1">The sequence shown here is derived from an EMBL/GenBank/DDBJ whole genome shotgun (WGS) entry which is preliminary data.</text>
</comment>
<protein>
    <submittedName>
        <fullName evidence="1">Uncharacterized protein</fullName>
    </submittedName>
</protein>
<name>A0A5J9VIA4_9POAL</name>
<feature type="non-terminal residue" evidence="1">
    <location>
        <position position="1"/>
    </location>
</feature>
<accession>A0A5J9VIA4</accession>
<gene>
    <name evidence="1" type="ORF">EJB05_17005</name>
</gene>